<gene>
    <name evidence="3" type="ORF">FGL95_02735</name>
</gene>
<proteinExistence type="predicted"/>
<organism evidence="3 4">
    <name type="scientific">Antrihabitans stalactiti</name>
    <dbReference type="NCBI Taxonomy" id="2584121"/>
    <lineage>
        <taxon>Bacteria</taxon>
        <taxon>Bacillati</taxon>
        <taxon>Actinomycetota</taxon>
        <taxon>Actinomycetes</taxon>
        <taxon>Mycobacteriales</taxon>
        <taxon>Nocardiaceae</taxon>
        <taxon>Antrihabitans</taxon>
    </lineage>
</organism>
<evidence type="ECO:0000313" key="3">
    <source>
        <dbReference type="EMBL" id="NMN93950.1"/>
    </source>
</evidence>
<keyword evidence="4" id="KW-1185">Reference proteome</keyword>
<accession>A0A848KCS9</accession>
<dbReference type="Proteomes" id="UP000535543">
    <property type="component" value="Unassembled WGS sequence"/>
</dbReference>
<reference evidence="3 4" key="1">
    <citation type="submission" date="2019-05" db="EMBL/GenBank/DDBJ databases">
        <authorList>
            <person name="Lee S.D."/>
        </authorList>
    </citation>
    <scope>NUCLEOTIDE SEQUENCE [LARGE SCALE GENOMIC DNA]</scope>
    <source>
        <strain evidence="3 4">YC2-7</strain>
    </source>
</reference>
<protein>
    <submittedName>
        <fullName evidence="3">Uncharacterized protein</fullName>
    </submittedName>
</protein>
<dbReference type="AlphaFoldDB" id="A0A848KCS9"/>
<feature type="region of interest" description="Disordered" evidence="1">
    <location>
        <begin position="56"/>
        <end position="89"/>
    </location>
</feature>
<evidence type="ECO:0000313" key="4">
    <source>
        <dbReference type="Proteomes" id="UP000535543"/>
    </source>
</evidence>
<keyword evidence="2" id="KW-0812">Transmembrane</keyword>
<sequence length="89" mass="9083">MAGVTATLAFVGAAGLMTGVLDPGDIVTDRIPFGSKAFGGFALALIVGIPMALTTPWRSPMTQGRPPPRSAPGFFSSRGSLSRQSSSKS</sequence>
<evidence type="ECO:0000256" key="2">
    <source>
        <dbReference type="SAM" id="Phobius"/>
    </source>
</evidence>
<feature type="transmembrane region" description="Helical" evidence="2">
    <location>
        <begin position="33"/>
        <end position="53"/>
    </location>
</feature>
<feature type="compositionally biased region" description="Low complexity" evidence="1">
    <location>
        <begin position="76"/>
        <end position="89"/>
    </location>
</feature>
<dbReference type="EMBL" id="VCQU01000001">
    <property type="protein sequence ID" value="NMN93950.1"/>
    <property type="molecule type" value="Genomic_DNA"/>
</dbReference>
<name>A0A848KCS9_9NOCA</name>
<keyword evidence="2" id="KW-1133">Transmembrane helix</keyword>
<reference evidence="3 4" key="2">
    <citation type="submission" date="2020-06" db="EMBL/GenBank/DDBJ databases">
        <title>Antribacter stalactiti gen. nov., sp. nov., a new member of the family Nacardiaceae isolated from a cave.</title>
        <authorList>
            <person name="Kim I.S."/>
        </authorList>
    </citation>
    <scope>NUCLEOTIDE SEQUENCE [LARGE SCALE GENOMIC DNA]</scope>
    <source>
        <strain evidence="3 4">YC2-7</strain>
    </source>
</reference>
<keyword evidence="2" id="KW-0472">Membrane</keyword>
<dbReference type="RefSeq" id="WP_169584632.1">
    <property type="nucleotide sequence ID" value="NZ_VCQU01000001.1"/>
</dbReference>
<comment type="caution">
    <text evidence="3">The sequence shown here is derived from an EMBL/GenBank/DDBJ whole genome shotgun (WGS) entry which is preliminary data.</text>
</comment>
<evidence type="ECO:0000256" key="1">
    <source>
        <dbReference type="SAM" id="MobiDB-lite"/>
    </source>
</evidence>